<organism evidence="2 3">
    <name type="scientific">Clunio marinus</name>
    <dbReference type="NCBI Taxonomy" id="568069"/>
    <lineage>
        <taxon>Eukaryota</taxon>
        <taxon>Metazoa</taxon>
        <taxon>Ecdysozoa</taxon>
        <taxon>Arthropoda</taxon>
        <taxon>Hexapoda</taxon>
        <taxon>Insecta</taxon>
        <taxon>Pterygota</taxon>
        <taxon>Neoptera</taxon>
        <taxon>Endopterygota</taxon>
        <taxon>Diptera</taxon>
        <taxon>Nematocera</taxon>
        <taxon>Chironomoidea</taxon>
        <taxon>Chironomidae</taxon>
        <taxon>Clunio</taxon>
    </lineage>
</organism>
<accession>A0A1J1HWU0</accession>
<gene>
    <name evidence="2" type="ORF">CLUMA_CG004295</name>
</gene>
<feature type="signal peptide" evidence="1">
    <location>
        <begin position="1"/>
        <end position="19"/>
    </location>
</feature>
<sequence length="496" mass="59075">MKIIFGISLFAILFALCNASHNLKCEPVTGHQITGYPLDHPTESPEISTETPFVDPSCWIDECDEREWTIEDSLKAVDECINIIMKLLEELIGEEKFKKFREWWDNPFGGPLYGELFEGLSRQDERSKELLKKIIRTFELMDGIVRLLKDENLRDSYCTPCPPHKLNQSFFSEIYFKLNNMMSKLFSVPDHFHPDHPRTETPEESSGCADQCGYREGWPKTRFEEILKYVEEIWKLLQELSGDKLFGKFRGWLSNLKPPYKDEFVPDDDELDPEDERFKRLLEITEKIKVTFKQIHDFMDIMESSEVVNGNCNPCPPYDYEFYVQYLVQLFDEISPCYDECYDRDERIKEKYEEIRKCIEELWKLIKELLGDNLFGKFRDWWDQLRPPFGNEFEPDPEFNPKFDLLRKILDMIEKIIKCVREIENEKDNPFLLDVNCYPCPPYNSKDEPSEDENSHDIWFKYLIFRTDPFKIYIPTLPWPLPPLPLIYQVPFVFED</sequence>
<evidence type="ECO:0000313" key="2">
    <source>
        <dbReference type="EMBL" id="CRK90593.1"/>
    </source>
</evidence>
<dbReference type="EMBL" id="CVRI01000020">
    <property type="protein sequence ID" value="CRK90593.1"/>
    <property type="molecule type" value="Genomic_DNA"/>
</dbReference>
<reference evidence="2 3" key="1">
    <citation type="submission" date="2015-04" db="EMBL/GenBank/DDBJ databases">
        <authorList>
            <person name="Syromyatnikov M.Y."/>
            <person name="Popov V.N."/>
        </authorList>
    </citation>
    <scope>NUCLEOTIDE SEQUENCE [LARGE SCALE GENOMIC DNA]</scope>
</reference>
<feature type="chain" id="PRO_5012158961" evidence="1">
    <location>
        <begin position="20"/>
        <end position="496"/>
    </location>
</feature>
<keyword evidence="1" id="KW-0732">Signal</keyword>
<dbReference type="Proteomes" id="UP000183832">
    <property type="component" value="Unassembled WGS sequence"/>
</dbReference>
<evidence type="ECO:0000313" key="3">
    <source>
        <dbReference type="Proteomes" id="UP000183832"/>
    </source>
</evidence>
<evidence type="ECO:0000256" key="1">
    <source>
        <dbReference type="SAM" id="SignalP"/>
    </source>
</evidence>
<proteinExistence type="predicted"/>
<protein>
    <submittedName>
        <fullName evidence="2">CLUMA_CG004295, isoform A</fullName>
    </submittedName>
</protein>
<name>A0A1J1HWU0_9DIPT</name>
<dbReference type="AlphaFoldDB" id="A0A1J1HWU0"/>
<keyword evidence="3" id="KW-1185">Reference proteome</keyword>